<evidence type="ECO:0000256" key="1">
    <source>
        <dbReference type="ARBA" id="ARBA00004123"/>
    </source>
</evidence>
<feature type="compositionally biased region" description="Acidic residues" evidence="6">
    <location>
        <begin position="273"/>
        <end position="297"/>
    </location>
</feature>
<organism evidence="7 8">
    <name type="scientific">Lunasporangiospora selenospora</name>
    <dbReference type="NCBI Taxonomy" id="979761"/>
    <lineage>
        <taxon>Eukaryota</taxon>
        <taxon>Fungi</taxon>
        <taxon>Fungi incertae sedis</taxon>
        <taxon>Mucoromycota</taxon>
        <taxon>Mortierellomycotina</taxon>
        <taxon>Mortierellomycetes</taxon>
        <taxon>Mortierellales</taxon>
        <taxon>Mortierellaceae</taxon>
        <taxon>Lunasporangiospora</taxon>
    </lineage>
</organism>
<comment type="caution">
    <text evidence="7">The sequence shown here is derived from an EMBL/GenBank/DDBJ whole genome shotgun (WGS) entry which is preliminary data.</text>
</comment>
<proteinExistence type="inferred from homology"/>
<dbReference type="AlphaFoldDB" id="A0A9P6FQ54"/>
<dbReference type="OrthoDB" id="5598057at2759"/>
<dbReference type="GO" id="GO:2000640">
    <property type="term" value="P:positive regulation of SREBP signaling pathway"/>
    <property type="evidence" value="ECO:0007669"/>
    <property type="project" value="TreeGrafter"/>
</dbReference>
<gene>
    <name evidence="7" type="ORF">BGW38_004679</name>
</gene>
<feature type="region of interest" description="Disordered" evidence="6">
    <location>
        <begin position="269"/>
        <end position="298"/>
    </location>
</feature>
<dbReference type="InterPro" id="IPR024318">
    <property type="entry name" value="Nro1/ETT1"/>
</dbReference>
<dbReference type="PANTHER" id="PTHR28290">
    <property type="entry name" value="ENHANCER OF TRANSLATION TERMINATION 1"/>
    <property type="match status" value="1"/>
</dbReference>
<evidence type="ECO:0000256" key="2">
    <source>
        <dbReference type="ARBA" id="ARBA00007273"/>
    </source>
</evidence>
<keyword evidence="5" id="KW-0539">Nucleus</keyword>
<keyword evidence="4" id="KW-0804">Transcription</keyword>
<comment type="similarity">
    <text evidence="2">Belongs to the ETT1 family.</text>
</comment>
<evidence type="ECO:0000256" key="5">
    <source>
        <dbReference type="ARBA" id="ARBA00023242"/>
    </source>
</evidence>
<evidence type="ECO:0000256" key="4">
    <source>
        <dbReference type="ARBA" id="ARBA00023163"/>
    </source>
</evidence>
<comment type="subcellular location">
    <subcellularLocation>
        <location evidence="1">Nucleus</location>
    </subcellularLocation>
</comment>
<evidence type="ECO:0000313" key="8">
    <source>
        <dbReference type="Proteomes" id="UP000780801"/>
    </source>
</evidence>
<dbReference type="PANTHER" id="PTHR28290:SF1">
    <property type="entry name" value="ENHANCER OF TRANSLATION TERMINATION 1"/>
    <property type="match status" value="1"/>
</dbReference>
<feature type="non-terminal residue" evidence="7">
    <location>
        <position position="1"/>
    </location>
</feature>
<evidence type="ECO:0000256" key="6">
    <source>
        <dbReference type="SAM" id="MobiDB-lite"/>
    </source>
</evidence>
<dbReference type="Pfam" id="PF12753">
    <property type="entry name" value="Nro1"/>
    <property type="match status" value="1"/>
</dbReference>
<keyword evidence="3" id="KW-0805">Transcription regulation</keyword>
<protein>
    <recommendedName>
        <fullName evidence="9">Enhancer of translation termination 1</fullName>
    </recommendedName>
</protein>
<name>A0A9P6FQ54_9FUNG</name>
<evidence type="ECO:0000256" key="3">
    <source>
        <dbReference type="ARBA" id="ARBA00023015"/>
    </source>
</evidence>
<accession>A0A9P6FQ54</accession>
<keyword evidence="8" id="KW-1185">Reference proteome</keyword>
<evidence type="ECO:0008006" key="9">
    <source>
        <dbReference type="Google" id="ProtNLM"/>
    </source>
</evidence>
<dbReference type="EMBL" id="JAABOA010002983">
    <property type="protein sequence ID" value="KAF9579166.1"/>
    <property type="molecule type" value="Genomic_DNA"/>
</dbReference>
<dbReference type="GO" id="GO:0005634">
    <property type="term" value="C:nucleus"/>
    <property type="evidence" value="ECO:0007669"/>
    <property type="project" value="UniProtKB-SubCell"/>
</dbReference>
<feature type="region of interest" description="Disordered" evidence="6">
    <location>
        <begin position="1"/>
        <end position="29"/>
    </location>
</feature>
<evidence type="ECO:0000313" key="7">
    <source>
        <dbReference type="EMBL" id="KAF9579166.1"/>
    </source>
</evidence>
<dbReference type="Proteomes" id="UP000780801">
    <property type="component" value="Unassembled WGS sequence"/>
</dbReference>
<reference evidence="7" key="1">
    <citation type="journal article" date="2020" name="Fungal Divers.">
        <title>Resolving the Mortierellaceae phylogeny through synthesis of multi-gene phylogenetics and phylogenomics.</title>
        <authorList>
            <person name="Vandepol N."/>
            <person name="Liber J."/>
            <person name="Desiro A."/>
            <person name="Na H."/>
            <person name="Kennedy M."/>
            <person name="Barry K."/>
            <person name="Grigoriev I.V."/>
            <person name="Miller A.N."/>
            <person name="O'Donnell K."/>
            <person name="Stajich J.E."/>
            <person name="Bonito G."/>
        </authorList>
    </citation>
    <scope>NUCLEOTIDE SEQUENCE</scope>
    <source>
        <strain evidence="7">KOD1015</strain>
    </source>
</reference>
<feature type="compositionally biased region" description="Acidic residues" evidence="6">
    <location>
        <begin position="9"/>
        <end position="26"/>
    </location>
</feature>
<sequence length="396" mass="44439">SDNKSSEDTPQDEEMLETLGEGETEQETASLAVKGEAGDEMAELRQTYEAAQKQFGETGAQEYLRGTIHECDRMLRNCGEEVYPSAEFNYIYASALHDYSLVGAEPEELNGFVDMALEYVGLAADQLDKAKDKEWLWRYYLVAGKVHLQKVDTLFEDQEAASSKKQFKLLGKEIQSELMQATNLLDAGFKLIPDGDEKYIVRIEQEDDDETDDVNKAKSTLEKVSTKLSEMNSAAANVALHADRMDDYEPRKQWNEWALKTYRQVTEGWWADQGEEDEDEEDEDEDEEDDKEPEDEYSLPVYTLERGQLSLQALEAIEKAIQLARDSNTLSCDLLTLGAECHINLVNIAVGDKAAAKQSKAAVALIKEAISTYPNAGLDEKYGEVLTEFEEIAANA</sequence>